<accession>A0A9N9RP34</accession>
<evidence type="ECO:0000256" key="9">
    <source>
        <dbReference type="ARBA" id="ARBA00052530"/>
    </source>
</evidence>
<dbReference type="InterPro" id="IPR036291">
    <property type="entry name" value="NAD(P)-bd_dom_sf"/>
</dbReference>
<dbReference type="EC" id="1.2.1.84" evidence="10"/>
<dbReference type="CDD" id="cd09071">
    <property type="entry name" value="FAR_C"/>
    <property type="match status" value="1"/>
</dbReference>
<comment type="catalytic activity">
    <reaction evidence="9 10">
        <text>a long-chain fatty acyl-CoA + 2 NADPH + 2 H(+) = a long-chain primary fatty alcohol + 2 NADP(+) + CoA</text>
        <dbReference type="Rhea" id="RHEA:52716"/>
        <dbReference type="ChEBI" id="CHEBI:15378"/>
        <dbReference type="ChEBI" id="CHEBI:57287"/>
        <dbReference type="ChEBI" id="CHEBI:57783"/>
        <dbReference type="ChEBI" id="CHEBI:58349"/>
        <dbReference type="ChEBI" id="CHEBI:77396"/>
        <dbReference type="ChEBI" id="CHEBI:83139"/>
        <dbReference type="EC" id="1.2.1.84"/>
    </reaction>
</comment>
<comment type="function">
    <text evidence="10">Catalyzes the reduction of fatty acyl-CoA to fatty alcohols.</text>
</comment>
<protein>
    <recommendedName>
        <fullName evidence="10">Fatty acyl-CoA reductase</fullName>
        <ecNumber evidence="10">1.2.1.84</ecNumber>
    </recommendedName>
</protein>
<dbReference type="Proteomes" id="UP001153620">
    <property type="component" value="Chromosome 2"/>
</dbReference>
<dbReference type="InterPro" id="IPR033640">
    <property type="entry name" value="FAR_C"/>
</dbReference>
<evidence type="ECO:0000256" key="5">
    <source>
        <dbReference type="ARBA" id="ARBA00022857"/>
    </source>
</evidence>
<dbReference type="EMBL" id="OU895878">
    <property type="protein sequence ID" value="CAG9802079.1"/>
    <property type="molecule type" value="Genomic_DNA"/>
</dbReference>
<dbReference type="GO" id="GO:0016020">
    <property type="term" value="C:membrane"/>
    <property type="evidence" value="ECO:0007669"/>
    <property type="project" value="UniProtKB-SubCell"/>
</dbReference>
<dbReference type="PANTHER" id="PTHR11011">
    <property type="entry name" value="MALE STERILITY PROTEIN 2-RELATED"/>
    <property type="match status" value="1"/>
</dbReference>
<gene>
    <name evidence="13" type="ORF">CHIRRI_LOCUS4995</name>
</gene>
<dbReference type="GO" id="GO:0035336">
    <property type="term" value="P:long-chain fatty-acyl-CoA metabolic process"/>
    <property type="evidence" value="ECO:0007669"/>
    <property type="project" value="TreeGrafter"/>
</dbReference>
<reference evidence="13" key="2">
    <citation type="submission" date="2022-10" db="EMBL/GenBank/DDBJ databases">
        <authorList>
            <consortium name="ENA_rothamsted_submissions"/>
            <consortium name="culmorum"/>
            <person name="King R."/>
        </authorList>
    </citation>
    <scope>NUCLEOTIDE SEQUENCE</scope>
</reference>
<dbReference type="Gene3D" id="3.40.50.720">
    <property type="entry name" value="NAD(P)-binding Rossmann-like Domain"/>
    <property type="match status" value="1"/>
</dbReference>
<dbReference type="CDD" id="cd05236">
    <property type="entry name" value="FAR-N_SDR_e"/>
    <property type="match status" value="1"/>
</dbReference>
<keyword evidence="10" id="KW-0560">Oxidoreductase</keyword>
<comment type="subcellular location">
    <subcellularLocation>
        <location evidence="1">Membrane</location>
        <topology evidence="1">Multi-pass membrane protein</topology>
    </subcellularLocation>
</comment>
<keyword evidence="7 10" id="KW-0443">Lipid metabolism</keyword>
<evidence type="ECO:0000256" key="4">
    <source>
        <dbReference type="ARBA" id="ARBA00022692"/>
    </source>
</evidence>
<dbReference type="Pfam" id="PF03015">
    <property type="entry name" value="Sterile"/>
    <property type="match status" value="1"/>
</dbReference>
<keyword evidence="6 10" id="KW-1133">Transmembrane helix</keyword>
<keyword evidence="3 10" id="KW-0444">Lipid biosynthesis</keyword>
<evidence type="ECO:0000259" key="11">
    <source>
        <dbReference type="Pfam" id="PF03015"/>
    </source>
</evidence>
<dbReference type="GO" id="GO:0080019">
    <property type="term" value="F:alcohol-forming very long-chain fatty acyl-CoA reductase activity"/>
    <property type="evidence" value="ECO:0007669"/>
    <property type="project" value="InterPro"/>
</dbReference>
<evidence type="ECO:0000256" key="2">
    <source>
        <dbReference type="ARBA" id="ARBA00005928"/>
    </source>
</evidence>
<evidence type="ECO:0000256" key="7">
    <source>
        <dbReference type="ARBA" id="ARBA00023098"/>
    </source>
</evidence>
<evidence type="ECO:0000313" key="14">
    <source>
        <dbReference type="Proteomes" id="UP001153620"/>
    </source>
</evidence>
<reference evidence="13" key="1">
    <citation type="submission" date="2022-01" db="EMBL/GenBank/DDBJ databases">
        <authorList>
            <person name="King R."/>
        </authorList>
    </citation>
    <scope>NUCLEOTIDE SEQUENCE</scope>
</reference>
<dbReference type="AlphaFoldDB" id="A0A9N9RP34"/>
<dbReference type="Pfam" id="PF07993">
    <property type="entry name" value="NAD_binding_4"/>
    <property type="match status" value="1"/>
</dbReference>
<dbReference type="GO" id="GO:0102965">
    <property type="term" value="F:alcohol-forming long-chain fatty acyl-CoA reductase activity"/>
    <property type="evidence" value="ECO:0007669"/>
    <property type="project" value="UniProtKB-EC"/>
</dbReference>
<keyword evidence="5 10" id="KW-0521">NADP</keyword>
<dbReference type="PANTHER" id="PTHR11011:SF12">
    <property type="entry name" value="FATTY ACYL-COA REDUCTASE"/>
    <property type="match status" value="1"/>
</dbReference>
<keyword evidence="8 10" id="KW-0472">Membrane</keyword>
<feature type="transmembrane region" description="Helical" evidence="10">
    <location>
        <begin position="356"/>
        <end position="381"/>
    </location>
</feature>
<sequence length="516" mass="59237">MSGKKLNSVQEFYNDKTIFITGGSGYMGKVLIEKLLYSCSDLKQIIMLMRNKRGKTARMRINEFESLPMFERIMNEKPEVMNKIYPVWGDISEPNFGLSAEHMKHVIENTNIVFHLAASLKLEAPLKTNVTMNLESVKQMCDIAKQMKNLLIMIHTSTAFCIVEHEVVEEKVYDVNEDPLYVIESTKRMSSEELALIQKQKLGKHLNTYTYTKRLSEVLVRNEYKSSNLPVCIVRPSMVSPALAEPLPGWVDSLNGSPGVIIAGGRGVLRCMLMDMNSTKNFIPVDTCMNGYILIAKDLGSAKERSKDIKVYNLTADESNTITLGKFFEIVDNMKKTCPLSFGVWYPNVTITQNKLLYYFSIIMFQWIPAILIDFLLMICGQKRFMIKVQKKLFTGMDVLRCFLLYNWIFRTSNFGDLMKTQSEEEYKTFFIDTKKIDPVNYFESGVIGGRVYIGKDPISTIPRARILYRIQYAVHLLAHALFFYWLIKKVLISTNLMDPFLGFMNNSQGYVASKF</sequence>
<feature type="domain" description="Fatty acyl-CoA reductase C-terminal" evidence="11">
    <location>
        <begin position="365"/>
        <end position="457"/>
    </location>
</feature>
<name>A0A9N9RP34_9DIPT</name>
<evidence type="ECO:0000256" key="3">
    <source>
        <dbReference type="ARBA" id="ARBA00022516"/>
    </source>
</evidence>
<dbReference type="FunFam" id="3.40.50.720:FF:000143">
    <property type="entry name" value="Fatty acyl-CoA reductase"/>
    <property type="match status" value="1"/>
</dbReference>
<dbReference type="SUPFAM" id="SSF51735">
    <property type="entry name" value="NAD(P)-binding Rossmann-fold domains"/>
    <property type="match status" value="1"/>
</dbReference>
<evidence type="ECO:0000256" key="1">
    <source>
        <dbReference type="ARBA" id="ARBA00004141"/>
    </source>
</evidence>
<organism evidence="13 14">
    <name type="scientific">Chironomus riparius</name>
    <dbReference type="NCBI Taxonomy" id="315576"/>
    <lineage>
        <taxon>Eukaryota</taxon>
        <taxon>Metazoa</taxon>
        <taxon>Ecdysozoa</taxon>
        <taxon>Arthropoda</taxon>
        <taxon>Hexapoda</taxon>
        <taxon>Insecta</taxon>
        <taxon>Pterygota</taxon>
        <taxon>Neoptera</taxon>
        <taxon>Endopterygota</taxon>
        <taxon>Diptera</taxon>
        <taxon>Nematocera</taxon>
        <taxon>Chironomoidea</taxon>
        <taxon>Chironomidae</taxon>
        <taxon>Chironominae</taxon>
        <taxon>Chironomus</taxon>
    </lineage>
</organism>
<feature type="domain" description="Thioester reductase (TE)" evidence="12">
    <location>
        <begin position="20"/>
        <end position="290"/>
    </location>
</feature>
<dbReference type="GO" id="GO:0005777">
    <property type="term" value="C:peroxisome"/>
    <property type="evidence" value="ECO:0007669"/>
    <property type="project" value="TreeGrafter"/>
</dbReference>
<feature type="transmembrane region" description="Helical" evidence="10">
    <location>
        <begin position="467"/>
        <end position="488"/>
    </location>
</feature>
<comment type="similarity">
    <text evidence="2 10">Belongs to the fatty acyl-CoA reductase family.</text>
</comment>
<evidence type="ECO:0000256" key="8">
    <source>
        <dbReference type="ARBA" id="ARBA00023136"/>
    </source>
</evidence>
<evidence type="ECO:0000313" key="13">
    <source>
        <dbReference type="EMBL" id="CAG9802079.1"/>
    </source>
</evidence>
<evidence type="ECO:0000256" key="10">
    <source>
        <dbReference type="RuleBase" id="RU363097"/>
    </source>
</evidence>
<dbReference type="InterPro" id="IPR026055">
    <property type="entry name" value="FAR"/>
</dbReference>
<keyword evidence="14" id="KW-1185">Reference proteome</keyword>
<feature type="transmembrane region" description="Helical" evidence="10">
    <location>
        <begin position="393"/>
        <end position="410"/>
    </location>
</feature>
<dbReference type="OrthoDB" id="429813at2759"/>
<evidence type="ECO:0000259" key="12">
    <source>
        <dbReference type="Pfam" id="PF07993"/>
    </source>
</evidence>
<keyword evidence="4 10" id="KW-0812">Transmembrane</keyword>
<proteinExistence type="inferred from homology"/>
<dbReference type="InterPro" id="IPR013120">
    <property type="entry name" value="FAR_NAD-bd"/>
</dbReference>
<evidence type="ECO:0000256" key="6">
    <source>
        <dbReference type="ARBA" id="ARBA00022989"/>
    </source>
</evidence>